<comment type="similarity">
    <text evidence="1 8">Belongs to the thioredoxin family.</text>
</comment>
<comment type="caution">
    <text evidence="10">The sequence shown here is derived from an EMBL/GenBank/DDBJ whole genome shotgun (WGS) entry which is preliminary data.</text>
</comment>
<dbReference type="InterPro" id="IPR013766">
    <property type="entry name" value="Thioredoxin_domain"/>
</dbReference>
<evidence type="ECO:0000256" key="4">
    <source>
        <dbReference type="ARBA" id="ARBA00022982"/>
    </source>
</evidence>
<evidence type="ECO:0000256" key="8">
    <source>
        <dbReference type="PIRNR" id="PIRNR000077"/>
    </source>
</evidence>
<evidence type="ECO:0000313" key="11">
    <source>
        <dbReference type="Proteomes" id="UP001501047"/>
    </source>
</evidence>
<dbReference type="PIRSF" id="PIRSF000077">
    <property type="entry name" value="Thioredoxin"/>
    <property type="match status" value="1"/>
</dbReference>
<evidence type="ECO:0000256" key="1">
    <source>
        <dbReference type="ARBA" id="ARBA00008987"/>
    </source>
</evidence>
<evidence type="ECO:0000256" key="7">
    <source>
        <dbReference type="NCBIfam" id="TIGR01068"/>
    </source>
</evidence>
<accession>A0ABN1KMR9</accession>
<evidence type="ECO:0000256" key="5">
    <source>
        <dbReference type="ARBA" id="ARBA00023157"/>
    </source>
</evidence>
<dbReference type="PROSITE" id="PS51352">
    <property type="entry name" value="THIOREDOXIN_2"/>
    <property type="match status" value="1"/>
</dbReference>
<dbReference type="InterPro" id="IPR017937">
    <property type="entry name" value="Thioredoxin_CS"/>
</dbReference>
<evidence type="ECO:0000259" key="9">
    <source>
        <dbReference type="PROSITE" id="PS51352"/>
    </source>
</evidence>
<dbReference type="RefSeq" id="WP_343825333.1">
    <property type="nucleotide sequence ID" value="NZ_BAAACI010000005.1"/>
</dbReference>
<dbReference type="Gene3D" id="3.40.30.10">
    <property type="entry name" value="Glutaredoxin"/>
    <property type="match status" value="1"/>
</dbReference>
<dbReference type="EMBL" id="BAAACI010000005">
    <property type="protein sequence ID" value="GAA0771522.1"/>
    <property type="molecule type" value="Genomic_DNA"/>
</dbReference>
<sequence length="103" mass="11493">MAKIVNSAEFNNEIKDGVVVVDFFATWCGPCKMLAPIFEELSTEMKGKVKFIKVDVDQCPDIAMKYSVASIPTIIVFKDGNNVNTTVGFIPKERIKEIVEAYL</sequence>
<name>A0ABN1KMR9_CLOSU</name>
<dbReference type="InterPro" id="IPR036249">
    <property type="entry name" value="Thioredoxin-like_sf"/>
</dbReference>
<dbReference type="InterPro" id="IPR005746">
    <property type="entry name" value="Thioredoxin"/>
</dbReference>
<dbReference type="CDD" id="cd02947">
    <property type="entry name" value="TRX_family"/>
    <property type="match status" value="1"/>
</dbReference>
<dbReference type="Pfam" id="PF00085">
    <property type="entry name" value="Thioredoxin"/>
    <property type="match status" value="1"/>
</dbReference>
<gene>
    <name evidence="10" type="primary">trxA_1</name>
    <name evidence="10" type="ORF">GCM10008908_15910</name>
</gene>
<dbReference type="PROSITE" id="PS00194">
    <property type="entry name" value="THIOREDOXIN_1"/>
    <property type="match status" value="1"/>
</dbReference>
<dbReference type="PRINTS" id="PR00421">
    <property type="entry name" value="THIOREDOXIN"/>
</dbReference>
<keyword evidence="6" id="KW-0676">Redox-active center</keyword>
<evidence type="ECO:0000256" key="6">
    <source>
        <dbReference type="ARBA" id="ARBA00023284"/>
    </source>
</evidence>
<dbReference type="SUPFAM" id="SSF52833">
    <property type="entry name" value="Thioredoxin-like"/>
    <property type="match status" value="1"/>
</dbReference>
<keyword evidence="5" id="KW-1015">Disulfide bond</keyword>
<dbReference type="PANTHER" id="PTHR45663:SF11">
    <property type="entry name" value="GEO12009P1"/>
    <property type="match status" value="1"/>
</dbReference>
<dbReference type="PANTHER" id="PTHR45663">
    <property type="entry name" value="GEO12009P1"/>
    <property type="match status" value="1"/>
</dbReference>
<organism evidence="10 11">
    <name type="scientific">Clostridium subterminale</name>
    <dbReference type="NCBI Taxonomy" id="1550"/>
    <lineage>
        <taxon>Bacteria</taxon>
        <taxon>Bacillati</taxon>
        <taxon>Bacillota</taxon>
        <taxon>Clostridia</taxon>
        <taxon>Eubacteriales</taxon>
        <taxon>Clostridiaceae</taxon>
        <taxon>Clostridium</taxon>
    </lineage>
</organism>
<feature type="domain" description="Thioredoxin" evidence="9">
    <location>
        <begin position="1"/>
        <end position="103"/>
    </location>
</feature>
<dbReference type="Proteomes" id="UP001501047">
    <property type="component" value="Unassembled WGS sequence"/>
</dbReference>
<dbReference type="NCBIfam" id="TIGR01068">
    <property type="entry name" value="thioredoxin"/>
    <property type="match status" value="1"/>
</dbReference>
<keyword evidence="11" id="KW-1185">Reference proteome</keyword>
<proteinExistence type="inferred from homology"/>
<evidence type="ECO:0000256" key="2">
    <source>
        <dbReference type="ARBA" id="ARBA00020570"/>
    </source>
</evidence>
<evidence type="ECO:0000313" key="10">
    <source>
        <dbReference type="EMBL" id="GAA0771522.1"/>
    </source>
</evidence>
<reference evidence="10 11" key="1">
    <citation type="journal article" date="2019" name="Int. J. Syst. Evol. Microbiol.">
        <title>The Global Catalogue of Microorganisms (GCM) 10K type strain sequencing project: providing services to taxonomists for standard genome sequencing and annotation.</title>
        <authorList>
            <consortium name="The Broad Institute Genomics Platform"/>
            <consortium name="The Broad Institute Genome Sequencing Center for Infectious Disease"/>
            <person name="Wu L."/>
            <person name="Ma J."/>
        </authorList>
    </citation>
    <scope>NUCLEOTIDE SEQUENCE [LARGE SCALE GENOMIC DNA]</scope>
    <source>
        <strain evidence="10 11">JCM 1417</strain>
    </source>
</reference>
<keyword evidence="3" id="KW-0813">Transport</keyword>
<evidence type="ECO:0000256" key="3">
    <source>
        <dbReference type="ARBA" id="ARBA00022448"/>
    </source>
</evidence>
<protein>
    <recommendedName>
        <fullName evidence="2 7">Thioredoxin</fullName>
    </recommendedName>
</protein>
<keyword evidence="4" id="KW-0249">Electron transport</keyword>